<evidence type="ECO:0000256" key="1">
    <source>
        <dbReference type="SAM" id="MobiDB-lite"/>
    </source>
</evidence>
<evidence type="ECO:0000313" key="3">
    <source>
        <dbReference type="Proteomes" id="UP000279833"/>
    </source>
</evidence>
<accession>A0A183L4J8</accession>
<reference evidence="4" key="1">
    <citation type="submission" date="2016-06" db="UniProtKB">
        <authorList>
            <consortium name="WormBaseParasite"/>
        </authorList>
    </citation>
    <scope>IDENTIFICATION</scope>
</reference>
<dbReference type="AlphaFoldDB" id="A0A183L4J8"/>
<feature type="region of interest" description="Disordered" evidence="1">
    <location>
        <begin position="1"/>
        <end position="20"/>
    </location>
</feature>
<proteinExistence type="predicted"/>
<protein>
    <submittedName>
        <fullName evidence="4">DBR1 domain-containing protein</fullName>
    </submittedName>
</protein>
<evidence type="ECO:0000313" key="2">
    <source>
        <dbReference type="EMBL" id="VDP78254.1"/>
    </source>
</evidence>
<name>A0A183L4J8_9TREM</name>
<feature type="region of interest" description="Disordered" evidence="1">
    <location>
        <begin position="79"/>
        <end position="139"/>
    </location>
</feature>
<sequence length="139" mass="15528">MVASDQHTPFAPSGSWSPYAPMVRNQGSLTPLDELSISTNPVKAQNILLSFSQFRKQHPWCEKAFTVRPLPERIVQILKEQEEAASDDDDDSSDTSSTDTEDDDEVEAEEKQETENGVVIDNEEDPDIEVLSQEECTQA</sequence>
<dbReference type="WBParaSite" id="SCUD_0002226101-mRNA-1">
    <property type="protein sequence ID" value="SCUD_0002226101-mRNA-1"/>
    <property type="gene ID" value="SCUD_0002226101"/>
</dbReference>
<reference evidence="2 3" key="2">
    <citation type="submission" date="2018-11" db="EMBL/GenBank/DDBJ databases">
        <authorList>
            <consortium name="Pathogen Informatics"/>
        </authorList>
    </citation>
    <scope>NUCLEOTIDE SEQUENCE [LARGE SCALE GENOMIC DNA]</scope>
    <source>
        <strain evidence="2">Dakar</strain>
        <strain evidence="3">Dakar, Senegal</strain>
    </source>
</reference>
<feature type="compositionally biased region" description="Acidic residues" evidence="1">
    <location>
        <begin position="83"/>
        <end position="108"/>
    </location>
</feature>
<gene>
    <name evidence="2" type="ORF">SCUD_LOCUS22258</name>
</gene>
<keyword evidence="3" id="KW-1185">Reference proteome</keyword>
<dbReference type="EMBL" id="UZAK01048790">
    <property type="protein sequence ID" value="VDP78254.1"/>
    <property type="molecule type" value="Genomic_DNA"/>
</dbReference>
<dbReference type="Proteomes" id="UP000279833">
    <property type="component" value="Unassembled WGS sequence"/>
</dbReference>
<evidence type="ECO:0000313" key="4">
    <source>
        <dbReference type="WBParaSite" id="SCUD_0002226101-mRNA-1"/>
    </source>
</evidence>
<organism evidence="4">
    <name type="scientific">Schistosoma curassoni</name>
    <dbReference type="NCBI Taxonomy" id="6186"/>
    <lineage>
        <taxon>Eukaryota</taxon>
        <taxon>Metazoa</taxon>
        <taxon>Spiralia</taxon>
        <taxon>Lophotrochozoa</taxon>
        <taxon>Platyhelminthes</taxon>
        <taxon>Trematoda</taxon>
        <taxon>Digenea</taxon>
        <taxon>Strigeidida</taxon>
        <taxon>Schistosomatoidea</taxon>
        <taxon>Schistosomatidae</taxon>
        <taxon>Schistosoma</taxon>
    </lineage>
</organism>